<comment type="caution">
    <text evidence="1">The sequence shown here is derived from an EMBL/GenBank/DDBJ whole genome shotgun (WGS) entry which is preliminary data.</text>
</comment>
<evidence type="ECO:0008006" key="3">
    <source>
        <dbReference type="Google" id="ProtNLM"/>
    </source>
</evidence>
<evidence type="ECO:0000313" key="2">
    <source>
        <dbReference type="Proteomes" id="UP001642483"/>
    </source>
</evidence>
<reference evidence="1 2" key="1">
    <citation type="submission" date="2024-02" db="EMBL/GenBank/DDBJ databases">
        <authorList>
            <person name="Daric V."/>
            <person name="Darras S."/>
        </authorList>
    </citation>
    <scope>NUCLEOTIDE SEQUENCE [LARGE SCALE GENOMIC DNA]</scope>
</reference>
<sequence>MNLMREITSITNYSRESDLRCKFCEVTVKCDKKYFVESHRRSKRHQAGLEQQQASQSMQTFIEQAPTKKFTDKVVSADIPLHKLNHPALKSLFATTGESLPLRLLLELARQKGNEIQDL</sequence>
<dbReference type="EMBL" id="CAWYQH010000101">
    <property type="protein sequence ID" value="CAK8685761.1"/>
    <property type="molecule type" value="Genomic_DNA"/>
</dbReference>
<name>A0ABP0G1P1_CLALP</name>
<organism evidence="1 2">
    <name type="scientific">Clavelina lepadiformis</name>
    <name type="common">Light-bulb sea squirt</name>
    <name type="synonym">Ascidia lepadiformis</name>
    <dbReference type="NCBI Taxonomy" id="159417"/>
    <lineage>
        <taxon>Eukaryota</taxon>
        <taxon>Metazoa</taxon>
        <taxon>Chordata</taxon>
        <taxon>Tunicata</taxon>
        <taxon>Ascidiacea</taxon>
        <taxon>Aplousobranchia</taxon>
        <taxon>Clavelinidae</taxon>
        <taxon>Clavelina</taxon>
    </lineage>
</organism>
<gene>
    <name evidence="1" type="ORF">CVLEPA_LOCUS16858</name>
</gene>
<proteinExistence type="predicted"/>
<dbReference type="Proteomes" id="UP001642483">
    <property type="component" value="Unassembled WGS sequence"/>
</dbReference>
<keyword evidence="2" id="KW-1185">Reference proteome</keyword>
<protein>
    <recommendedName>
        <fullName evidence="3">U1-type domain-containing protein</fullName>
    </recommendedName>
</protein>
<evidence type="ECO:0000313" key="1">
    <source>
        <dbReference type="EMBL" id="CAK8685761.1"/>
    </source>
</evidence>
<accession>A0ABP0G1P1</accession>
<feature type="non-terminal residue" evidence="1">
    <location>
        <position position="119"/>
    </location>
</feature>